<dbReference type="PROSITE" id="PS50883">
    <property type="entry name" value="EAL"/>
    <property type="match status" value="1"/>
</dbReference>
<keyword evidence="1" id="KW-0175">Coiled coil</keyword>
<dbReference type="InterPro" id="IPR035919">
    <property type="entry name" value="EAL_sf"/>
</dbReference>
<evidence type="ECO:0000256" key="2">
    <source>
        <dbReference type="SAM" id="Phobius"/>
    </source>
</evidence>
<dbReference type="CDD" id="cd01948">
    <property type="entry name" value="EAL"/>
    <property type="match status" value="1"/>
</dbReference>
<sequence length="873" mass="101048">MELNRAKIIMFVILFSLAFFTRINVIELPLGITITFVSIFLLLILRLYNLRTALLSALLIHLISVFNFQFILWDIGMFLELVFISLVFRYKPKSNIVIWGALFWVFIGVISSAWVYYFAFDLKYESVLIFSAAKDILNGVFNILVFDILLTYLPFHKWMRQRSPKTIDIKQLLFHLSCASMILPFLLYATFNLWNSIETVEKNLIQSAEQNVKQVEQELKSWNTEDILSLKLFGVIQIGYLEQFLATTTLQEELIVTTTDGIIIATNNDMYQPKDYFDWMIENKVQQVNPHFYQVIPDDDTIPVHKWANGYYLYETFIDSPELKLLVKQPIKPHQEKIFSEFVDQFMFLTIFVLFALVFSISLHRLLAKTLNRLAKTTNGLARKLKTFEPVQWPASRITEIASLIENFKAMSVGLQNMLKESNKLNEKLREQAEELKRSENMLHKLAFYDSLTSLPNRQYFQQYLPTTIQEAKYKKFNVAVLFMDLNQFKQINDTLGHSAGDELLKFIANKLVELETSKVQAFRLSGDEFVIIVKEVANKHEVLKIAKAIEEIFEKQILIQEQLLHVSGSVGISMYPADGEDEHTLVQNADIAMYSSKAKPGTTVEFYNEEMRVDFTDKIKITNELKKAIKRGEFQLHYQPKVSKSKQLKSVEALIRWKNKDMGDVSPALFIPLAEECGLIHKIDQWVLYHACKQNKEWQNAGYPKIKVSVNVSVKNFHQSQLVEKLKETLVETKLEAKYLQIELTESVFIENSETVIEMIHQIRQLGVSVSIDDFGKGFSSLSHLMNLPISEIKLDRQFITNVNADHKKALIASHIVEMAHQLNFNVVAEGVETSEELEFLKQIECDELQGFLFSKPVPKEIFEQFLKAPQF</sequence>
<keyword evidence="2" id="KW-0812">Transmembrane</keyword>
<dbReference type="InterPro" id="IPR029787">
    <property type="entry name" value="Nucleotide_cyclase"/>
</dbReference>
<dbReference type="InterPro" id="IPR052155">
    <property type="entry name" value="Biofilm_reg_signaling"/>
</dbReference>
<keyword evidence="2" id="KW-0472">Membrane</keyword>
<feature type="transmembrane region" description="Helical" evidence="2">
    <location>
        <begin position="54"/>
        <end position="84"/>
    </location>
</feature>
<organism evidence="5 6">
    <name type="scientific">Halalkalibacter akibai (strain ATCC 43226 / DSM 21942 / CIP 109018 / JCM 9157 / 1139)</name>
    <name type="common">Bacillus akibai</name>
    <dbReference type="NCBI Taxonomy" id="1236973"/>
    <lineage>
        <taxon>Bacteria</taxon>
        <taxon>Bacillati</taxon>
        <taxon>Bacillota</taxon>
        <taxon>Bacilli</taxon>
        <taxon>Bacillales</taxon>
        <taxon>Bacillaceae</taxon>
        <taxon>Halalkalibacter</taxon>
    </lineage>
</organism>
<dbReference type="NCBIfam" id="TIGR00254">
    <property type="entry name" value="GGDEF"/>
    <property type="match status" value="1"/>
</dbReference>
<dbReference type="EMBL" id="BAUV01000008">
    <property type="protein sequence ID" value="GAE34471.1"/>
    <property type="molecule type" value="Genomic_DNA"/>
</dbReference>
<dbReference type="SMART" id="SM00052">
    <property type="entry name" value="EAL"/>
    <property type="match status" value="1"/>
</dbReference>
<feature type="transmembrane region" description="Helical" evidence="2">
    <location>
        <begin position="136"/>
        <end position="153"/>
    </location>
</feature>
<dbReference type="eggNOG" id="COG5001">
    <property type="taxonomic scope" value="Bacteria"/>
</dbReference>
<accession>W4QQX4</accession>
<dbReference type="InterPro" id="IPR043128">
    <property type="entry name" value="Rev_trsase/Diguanyl_cyclase"/>
</dbReference>
<dbReference type="InterPro" id="IPR000160">
    <property type="entry name" value="GGDEF_dom"/>
</dbReference>
<feature type="coiled-coil region" evidence="1">
    <location>
        <begin position="198"/>
        <end position="225"/>
    </location>
</feature>
<gene>
    <name evidence="5" type="ORF">JCM9157_1530</name>
</gene>
<feature type="transmembrane region" description="Helical" evidence="2">
    <location>
        <begin position="6"/>
        <end position="23"/>
    </location>
</feature>
<dbReference type="Proteomes" id="UP000018896">
    <property type="component" value="Unassembled WGS sequence"/>
</dbReference>
<evidence type="ECO:0000259" key="4">
    <source>
        <dbReference type="PROSITE" id="PS50887"/>
    </source>
</evidence>
<dbReference type="STRING" id="1236973.JCM9157_1530"/>
<dbReference type="InterPro" id="IPR001633">
    <property type="entry name" value="EAL_dom"/>
</dbReference>
<dbReference type="OrthoDB" id="9759607at2"/>
<dbReference type="SUPFAM" id="SSF55073">
    <property type="entry name" value="Nucleotide cyclase"/>
    <property type="match status" value="1"/>
</dbReference>
<proteinExistence type="predicted"/>
<dbReference type="SMART" id="SM00267">
    <property type="entry name" value="GGDEF"/>
    <property type="match status" value="1"/>
</dbReference>
<dbReference type="Pfam" id="PF00563">
    <property type="entry name" value="EAL"/>
    <property type="match status" value="1"/>
</dbReference>
<reference evidence="5 6" key="1">
    <citation type="journal article" date="2014" name="Genome Announc.">
        <title>Draft Genome Sequences of Three Alkaliphilic Bacillus Strains, Bacillus wakoensis JCM 9140T, Bacillus akibai JCM 9157T, and Bacillus hemicellulosilyticus JCM 9152T.</title>
        <authorList>
            <person name="Yuki M."/>
            <person name="Oshima K."/>
            <person name="Suda W."/>
            <person name="Oshida Y."/>
            <person name="Kitamura K."/>
            <person name="Iida T."/>
            <person name="Hattori M."/>
            <person name="Ohkuma M."/>
        </authorList>
    </citation>
    <scope>NUCLEOTIDE SEQUENCE [LARGE SCALE GENOMIC DNA]</scope>
    <source>
        <strain evidence="5 6">JCM 9157</strain>
    </source>
</reference>
<dbReference type="SUPFAM" id="SSF141868">
    <property type="entry name" value="EAL domain-like"/>
    <property type="match status" value="1"/>
</dbReference>
<dbReference type="PROSITE" id="PS50887">
    <property type="entry name" value="GGDEF"/>
    <property type="match status" value="1"/>
</dbReference>
<feature type="transmembrane region" description="Helical" evidence="2">
    <location>
        <begin position="346"/>
        <end position="367"/>
    </location>
</feature>
<keyword evidence="6" id="KW-1185">Reference proteome</keyword>
<dbReference type="RefSeq" id="WP_052012998.1">
    <property type="nucleotide sequence ID" value="NZ_BAUV01000008.1"/>
</dbReference>
<dbReference type="Gene3D" id="3.20.20.450">
    <property type="entry name" value="EAL domain"/>
    <property type="match status" value="1"/>
</dbReference>
<name>W4QQX4_HALA3</name>
<evidence type="ECO:0000256" key="1">
    <source>
        <dbReference type="SAM" id="Coils"/>
    </source>
</evidence>
<evidence type="ECO:0000313" key="6">
    <source>
        <dbReference type="Proteomes" id="UP000018896"/>
    </source>
</evidence>
<feature type="transmembrane region" description="Helical" evidence="2">
    <location>
        <begin position="173"/>
        <end position="194"/>
    </location>
</feature>
<dbReference type="CDD" id="cd01949">
    <property type="entry name" value="GGDEF"/>
    <property type="match status" value="1"/>
</dbReference>
<dbReference type="PANTHER" id="PTHR44757:SF2">
    <property type="entry name" value="BIOFILM ARCHITECTURE MAINTENANCE PROTEIN MBAA"/>
    <property type="match status" value="1"/>
</dbReference>
<keyword evidence="2" id="KW-1133">Transmembrane helix</keyword>
<dbReference type="AlphaFoldDB" id="W4QQX4"/>
<dbReference type="PANTHER" id="PTHR44757">
    <property type="entry name" value="DIGUANYLATE CYCLASE DGCP"/>
    <property type="match status" value="1"/>
</dbReference>
<feature type="coiled-coil region" evidence="1">
    <location>
        <begin position="412"/>
        <end position="446"/>
    </location>
</feature>
<feature type="transmembrane region" description="Helical" evidence="2">
    <location>
        <begin position="96"/>
        <end position="116"/>
    </location>
</feature>
<dbReference type="Gene3D" id="3.30.70.270">
    <property type="match status" value="1"/>
</dbReference>
<dbReference type="Pfam" id="PF00990">
    <property type="entry name" value="GGDEF"/>
    <property type="match status" value="1"/>
</dbReference>
<comment type="caution">
    <text evidence="5">The sequence shown here is derived from an EMBL/GenBank/DDBJ whole genome shotgun (WGS) entry which is preliminary data.</text>
</comment>
<feature type="domain" description="EAL" evidence="3">
    <location>
        <begin position="619"/>
        <end position="872"/>
    </location>
</feature>
<protein>
    <submittedName>
        <fullName evidence="5">Diguanylate cyclase/phosphodiesterase</fullName>
    </submittedName>
</protein>
<feature type="transmembrane region" description="Helical" evidence="2">
    <location>
        <begin position="30"/>
        <end position="48"/>
    </location>
</feature>
<feature type="domain" description="GGDEF" evidence="4">
    <location>
        <begin position="477"/>
        <end position="610"/>
    </location>
</feature>
<evidence type="ECO:0000259" key="3">
    <source>
        <dbReference type="PROSITE" id="PS50883"/>
    </source>
</evidence>
<evidence type="ECO:0000313" key="5">
    <source>
        <dbReference type="EMBL" id="GAE34471.1"/>
    </source>
</evidence>